<evidence type="ECO:0000313" key="1">
    <source>
        <dbReference type="EMBL" id="KAJ9615432.1"/>
    </source>
</evidence>
<reference evidence="1" key="1">
    <citation type="submission" date="2022-10" db="EMBL/GenBank/DDBJ databases">
        <title>Culturing micro-colonial fungi from biological soil crusts in the Mojave desert and describing Neophaeococcomyces mojavensis, and introducing the new genera and species Taxawa tesnikishii.</title>
        <authorList>
            <person name="Kurbessoian T."/>
            <person name="Stajich J.E."/>
        </authorList>
    </citation>
    <scope>NUCLEOTIDE SEQUENCE</scope>
    <source>
        <strain evidence="1">TK_41</strain>
    </source>
</reference>
<proteinExistence type="predicted"/>
<protein>
    <submittedName>
        <fullName evidence="1">Uncharacterized protein</fullName>
    </submittedName>
</protein>
<name>A0AA38XL01_9EURO</name>
<organism evidence="1 2">
    <name type="scientific">Cladophialophora chaetospira</name>
    <dbReference type="NCBI Taxonomy" id="386627"/>
    <lineage>
        <taxon>Eukaryota</taxon>
        <taxon>Fungi</taxon>
        <taxon>Dikarya</taxon>
        <taxon>Ascomycota</taxon>
        <taxon>Pezizomycotina</taxon>
        <taxon>Eurotiomycetes</taxon>
        <taxon>Chaetothyriomycetidae</taxon>
        <taxon>Chaetothyriales</taxon>
        <taxon>Herpotrichiellaceae</taxon>
        <taxon>Cladophialophora</taxon>
    </lineage>
</organism>
<dbReference type="AlphaFoldDB" id="A0AA38XL01"/>
<gene>
    <name evidence="1" type="ORF">H2200_001507</name>
</gene>
<sequence length="179" mass="20217">MDPPPKYNEVDPLPPGYSVIDPQLLAQSPSPASLLAIHMRISEMLTPLDIDQFAILFVEDLHRCILSAPKSQVQAFTNACTATLQTIKGHRIPFLSSSKARALRREQIATLLCIMDRCHDETASYMITYMPKRNWCAECQKSMKARYAAVRTEIKNENPSLIRPLWHISLLVTSLVLLI</sequence>
<evidence type="ECO:0000313" key="2">
    <source>
        <dbReference type="Proteomes" id="UP001172673"/>
    </source>
</evidence>
<comment type="caution">
    <text evidence="1">The sequence shown here is derived from an EMBL/GenBank/DDBJ whole genome shotgun (WGS) entry which is preliminary data.</text>
</comment>
<accession>A0AA38XL01</accession>
<keyword evidence="2" id="KW-1185">Reference proteome</keyword>
<dbReference type="Proteomes" id="UP001172673">
    <property type="component" value="Unassembled WGS sequence"/>
</dbReference>
<dbReference type="EMBL" id="JAPDRK010000002">
    <property type="protein sequence ID" value="KAJ9615432.1"/>
    <property type="molecule type" value="Genomic_DNA"/>
</dbReference>